<keyword evidence="2" id="KW-0479">Metal-binding</keyword>
<reference evidence="3" key="1">
    <citation type="submission" date="2020-08" db="EMBL/GenBank/DDBJ databases">
        <title>Multicomponent nature underlies the extraordinary mechanical properties of spider dragline silk.</title>
        <authorList>
            <person name="Kono N."/>
            <person name="Nakamura H."/>
            <person name="Mori M."/>
            <person name="Yoshida Y."/>
            <person name="Ohtoshi R."/>
            <person name="Malay A.D."/>
            <person name="Moran D.A.P."/>
            <person name="Tomita M."/>
            <person name="Numata K."/>
            <person name="Arakawa K."/>
        </authorList>
    </citation>
    <scope>NUCLEOTIDE SEQUENCE</scope>
</reference>
<dbReference type="Gene3D" id="1.50.10.10">
    <property type="match status" value="1"/>
</dbReference>
<keyword evidence="2" id="KW-0862">Zinc</keyword>
<keyword evidence="4" id="KW-1185">Reference proteome</keyword>
<dbReference type="GO" id="GO:0005886">
    <property type="term" value="C:plasma membrane"/>
    <property type="evidence" value="ECO:0007669"/>
    <property type="project" value="TreeGrafter"/>
</dbReference>
<feature type="binding site" evidence="2">
    <location>
        <position position="286"/>
    </location>
    <ligand>
        <name>Zn(2+)</name>
        <dbReference type="ChEBI" id="CHEBI:29105"/>
    </ligand>
</feature>
<gene>
    <name evidence="3" type="primary">Lancl3</name>
    <name evidence="3" type="ORF">NPIL_526681</name>
</gene>
<sequence>MASNRYFINKLNDSVGAFVEIPKIDIKNLCMRYVEYIFSQKSTKDQVDGGLYVGSSGIGYMCYYLSQHQQFTEKKQEFLEKSLYYMKQSLDDANLPRNRDMLSAFLLGGSGTYAVAAALMKALGKEKESGVYLQQYISFGDMCVDPDYLGIGSDELLVGRAGYLCGVLFLQKIFGSEVVPEQLIDTLCTATVQSGVKYAKRNRSPCPLMYAYYEEEYLGAAHGLSSILQMLLSFPSFLQKRPDVEQLIKECVDYILTLQTASGNFPSSVDEIDKPRPIQHELVHWCHGAPVKFYYGISNKLK</sequence>
<proteinExistence type="inferred from homology"/>
<dbReference type="AlphaFoldDB" id="A0A8X6MPL5"/>
<dbReference type="CDD" id="cd04794">
    <property type="entry name" value="euk_LANCL"/>
    <property type="match status" value="1"/>
</dbReference>
<evidence type="ECO:0000313" key="3">
    <source>
        <dbReference type="EMBL" id="GFS71219.1"/>
    </source>
</evidence>
<dbReference type="GO" id="GO:0031179">
    <property type="term" value="P:peptide modification"/>
    <property type="evidence" value="ECO:0007669"/>
    <property type="project" value="InterPro"/>
</dbReference>
<protein>
    <submittedName>
        <fullName evidence="3">LanC-like protein 3</fullName>
    </submittedName>
</protein>
<accession>A0A8X6MPL5</accession>
<dbReference type="InterPro" id="IPR020464">
    <property type="entry name" value="LanC-like_prot_euk"/>
</dbReference>
<dbReference type="PANTHER" id="PTHR12736:SF7">
    <property type="entry name" value="LANC-LIKE PROTEIN 3"/>
    <property type="match status" value="1"/>
</dbReference>
<dbReference type="Pfam" id="PF05147">
    <property type="entry name" value="LANC_like"/>
    <property type="match status" value="1"/>
</dbReference>
<organism evidence="3 4">
    <name type="scientific">Nephila pilipes</name>
    <name type="common">Giant wood spider</name>
    <name type="synonym">Nephila maculata</name>
    <dbReference type="NCBI Taxonomy" id="299642"/>
    <lineage>
        <taxon>Eukaryota</taxon>
        <taxon>Metazoa</taxon>
        <taxon>Ecdysozoa</taxon>
        <taxon>Arthropoda</taxon>
        <taxon>Chelicerata</taxon>
        <taxon>Arachnida</taxon>
        <taxon>Araneae</taxon>
        <taxon>Araneomorphae</taxon>
        <taxon>Entelegynae</taxon>
        <taxon>Araneoidea</taxon>
        <taxon>Nephilidae</taxon>
        <taxon>Nephila</taxon>
    </lineage>
</organism>
<dbReference type="PRINTS" id="PR01950">
    <property type="entry name" value="LANCSUPER"/>
</dbReference>
<comment type="caution">
    <text evidence="3">The sequence shown here is derived from an EMBL/GenBank/DDBJ whole genome shotgun (WGS) entry which is preliminary data.</text>
</comment>
<comment type="similarity">
    <text evidence="1">Belongs to the LanC-like protein family.</text>
</comment>
<evidence type="ECO:0000256" key="2">
    <source>
        <dbReference type="PIRSR" id="PIRSR607822-1"/>
    </source>
</evidence>
<dbReference type="GO" id="GO:0046872">
    <property type="term" value="F:metal ion binding"/>
    <property type="evidence" value="ECO:0007669"/>
    <property type="project" value="UniProtKB-KW"/>
</dbReference>
<dbReference type="GO" id="GO:0005975">
    <property type="term" value="P:carbohydrate metabolic process"/>
    <property type="evidence" value="ECO:0007669"/>
    <property type="project" value="InterPro"/>
</dbReference>
<dbReference type="PANTHER" id="PTHR12736">
    <property type="entry name" value="LANC-LIKE PROTEIN"/>
    <property type="match status" value="1"/>
</dbReference>
<dbReference type="PRINTS" id="PR01951">
    <property type="entry name" value="LANCEUKARYTE"/>
</dbReference>
<dbReference type="SMART" id="SM01260">
    <property type="entry name" value="LANC_like"/>
    <property type="match status" value="1"/>
</dbReference>
<dbReference type="SUPFAM" id="SSF158745">
    <property type="entry name" value="LanC-like"/>
    <property type="match status" value="1"/>
</dbReference>
<dbReference type="EMBL" id="BMAW01000875">
    <property type="protein sequence ID" value="GFS71219.1"/>
    <property type="molecule type" value="Genomic_DNA"/>
</dbReference>
<name>A0A8X6MPL5_NEPPI</name>
<dbReference type="InterPro" id="IPR012341">
    <property type="entry name" value="6hp_glycosidase-like_sf"/>
</dbReference>
<dbReference type="InterPro" id="IPR007822">
    <property type="entry name" value="LANC-like"/>
</dbReference>
<evidence type="ECO:0000256" key="1">
    <source>
        <dbReference type="ARBA" id="ARBA00007179"/>
    </source>
</evidence>
<evidence type="ECO:0000313" key="4">
    <source>
        <dbReference type="Proteomes" id="UP000887013"/>
    </source>
</evidence>
<dbReference type="OrthoDB" id="10257263at2759"/>
<dbReference type="Proteomes" id="UP000887013">
    <property type="component" value="Unassembled WGS sequence"/>
</dbReference>